<feature type="coiled-coil region" evidence="1">
    <location>
        <begin position="35"/>
        <end position="62"/>
    </location>
</feature>
<dbReference type="GeneID" id="18829648"/>
<proteinExistence type="predicted"/>
<name>K5WXS6_AGABU</name>
<dbReference type="KEGG" id="abp:AGABI1DRAFT46515"/>
<reference evidence="4" key="1">
    <citation type="journal article" date="2012" name="Proc. Natl. Acad. Sci. U.S.A.">
        <title>Genome sequence of the button mushroom Agaricus bisporus reveals mechanisms governing adaptation to a humic-rich ecological niche.</title>
        <authorList>
            <person name="Morin E."/>
            <person name="Kohler A."/>
            <person name="Baker A.R."/>
            <person name="Foulongne-Oriol M."/>
            <person name="Lombard V."/>
            <person name="Nagy L.G."/>
            <person name="Ohm R.A."/>
            <person name="Patyshakuliyeva A."/>
            <person name="Brun A."/>
            <person name="Aerts A.L."/>
            <person name="Bailey A.M."/>
            <person name="Billette C."/>
            <person name="Coutinho P.M."/>
            <person name="Deakin G."/>
            <person name="Doddapaneni H."/>
            <person name="Floudas D."/>
            <person name="Grimwood J."/>
            <person name="Hilden K."/>
            <person name="Kuees U."/>
            <person name="LaButti K.M."/>
            <person name="Lapidus A."/>
            <person name="Lindquist E.A."/>
            <person name="Lucas S.M."/>
            <person name="Murat C."/>
            <person name="Riley R.W."/>
            <person name="Salamov A.A."/>
            <person name="Schmutz J."/>
            <person name="Subramanian V."/>
            <person name="Woesten H.A.B."/>
            <person name="Xu J."/>
            <person name="Eastwood D.C."/>
            <person name="Foster G.D."/>
            <person name="Sonnenberg A.S."/>
            <person name="Cullen D."/>
            <person name="de Vries R.P."/>
            <person name="Lundell T."/>
            <person name="Hibbett D.S."/>
            <person name="Henrissat B."/>
            <person name="Burton K.S."/>
            <person name="Kerrigan R.W."/>
            <person name="Challen M.P."/>
            <person name="Grigoriev I.V."/>
            <person name="Martin F."/>
        </authorList>
    </citation>
    <scope>NUCLEOTIDE SEQUENCE [LARGE SCALE GENOMIC DNA]</scope>
    <source>
        <strain evidence="4">JB137-S8 / ATCC MYA-4627 / FGSC 10392</strain>
    </source>
</reference>
<dbReference type="InParanoid" id="K5WXS6"/>
<protein>
    <recommendedName>
        <fullName evidence="2">F-box domain-containing protein</fullName>
    </recommendedName>
</protein>
<dbReference type="RefSeq" id="XP_007333942.1">
    <property type="nucleotide sequence ID" value="XM_007333880.1"/>
</dbReference>
<evidence type="ECO:0000256" key="1">
    <source>
        <dbReference type="SAM" id="Coils"/>
    </source>
</evidence>
<dbReference type="Proteomes" id="UP000008493">
    <property type="component" value="Unassembled WGS sequence"/>
</dbReference>
<dbReference type="Gene3D" id="1.20.1280.50">
    <property type="match status" value="1"/>
</dbReference>
<evidence type="ECO:0000313" key="4">
    <source>
        <dbReference type="Proteomes" id="UP000008493"/>
    </source>
</evidence>
<dbReference type="EMBL" id="JH971414">
    <property type="protein sequence ID" value="EKM75402.1"/>
    <property type="molecule type" value="Genomic_DNA"/>
</dbReference>
<dbReference type="OrthoDB" id="3365698at2759"/>
<keyword evidence="1" id="KW-0175">Coiled coil</keyword>
<sequence>MFSTSLRSRFRNNDPPSVQETAEVKKAFGIVFGQVRALEDEIARLQNKRKTLEIETKDLEAFMDGHTRLLSPARKLLPEILQEIFFYCLPVAHNAVLDAKEAPLLLGRVCSQWRRIAYSTPRLWTSIHIIAYPIDSTRRSASCREIARIEAISSWLSRSGILPLSISMYCILPLSISISNAKWMQMSMDQFRPYFELITKHARRWRSIRVQIPFADMRNFLMELDADNFPLLEGFHVDRGILGKVGMLNHPLSRKDGILSAPSLRVLSINKISRLLDLPVQWSLLKGLDL</sequence>
<evidence type="ECO:0000313" key="3">
    <source>
        <dbReference type="EMBL" id="EKM75402.1"/>
    </source>
</evidence>
<feature type="domain" description="F-box" evidence="2">
    <location>
        <begin position="78"/>
        <end position="129"/>
    </location>
</feature>
<accession>K5WXS6</accession>
<evidence type="ECO:0000259" key="2">
    <source>
        <dbReference type="Pfam" id="PF12937"/>
    </source>
</evidence>
<dbReference type="eggNOG" id="ENOG502SWKJ">
    <property type="taxonomic scope" value="Eukaryota"/>
</dbReference>
<dbReference type="HOGENOM" id="CLU_018544_0_0_1"/>
<keyword evidence="4" id="KW-1185">Reference proteome</keyword>
<gene>
    <name evidence="3" type="ORF">AGABI1DRAFT_46515</name>
</gene>
<dbReference type="AlphaFoldDB" id="K5WXS6"/>
<dbReference type="InterPro" id="IPR001810">
    <property type="entry name" value="F-box_dom"/>
</dbReference>
<organism evidence="3 4">
    <name type="scientific">Agaricus bisporus var. burnettii (strain JB137-S8 / ATCC MYA-4627 / FGSC 10392)</name>
    <name type="common">White button mushroom</name>
    <dbReference type="NCBI Taxonomy" id="597362"/>
    <lineage>
        <taxon>Eukaryota</taxon>
        <taxon>Fungi</taxon>
        <taxon>Dikarya</taxon>
        <taxon>Basidiomycota</taxon>
        <taxon>Agaricomycotina</taxon>
        <taxon>Agaricomycetes</taxon>
        <taxon>Agaricomycetidae</taxon>
        <taxon>Agaricales</taxon>
        <taxon>Agaricineae</taxon>
        <taxon>Agaricaceae</taxon>
        <taxon>Agaricus</taxon>
    </lineage>
</organism>
<dbReference type="Pfam" id="PF12937">
    <property type="entry name" value="F-box-like"/>
    <property type="match status" value="1"/>
</dbReference>
<feature type="non-terminal residue" evidence="3">
    <location>
        <position position="290"/>
    </location>
</feature>